<reference evidence="1" key="1">
    <citation type="submission" date="2014-09" db="EMBL/GenBank/DDBJ databases">
        <authorList>
            <person name="Magalhaes I.L.F."/>
            <person name="Oliveira U."/>
            <person name="Santos F.R."/>
            <person name="Vidigal T.H.D.A."/>
            <person name="Brescovit A.D."/>
            <person name="Santos A.J."/>
        </authorList>
    </citation>
    <scope>NUCLEOTIDE SEQUENCE</scope>
    <source>
        <tissue evidence="1">Shoot tissue taken approximately 20 cm above the soil surface</tissue>
    </source>
</reference>
<proteinExistence type="predicted"/>
<sequence>MELGLSQHQVVNQGLTSSRVGQSTQAFEVKP</sequence>
<evidence type="ECO:0000313" key="1">
    <source>
        <dbReference type="EMBL" id="JAD35283.1"/>
    </source>
</evidence>
<accession>A0A0A8ZC83</accession>
<dbReference type="AlphaFoldDB" id="A0A0A8ZC83"/>
<reference evidence="1" key="2">
    <citation type="journal article" date="2015" name="Data Brief">
        <title>Shoot transcriptome of the giant reed, Arundo donax.</title>
        <authorList>
            <person name="Barrero R.A."/>
            <person name="Guerrero F.D."/>
            <person name="Moolhuijzen P."/>
            <person name="Goolsby J.A."/>
            <person name="Tidwell J."/>
            <person name="Bellgard S.E."/>
            <person name="Bellgard M.I."/>
        </authorList>
    </citation>
    <scope>NUCLEOTIDE SEQUENCE</scope>
    <source>
        <tissue evidence="1">Shoot tissue taken approximately 20 cm above the soil surface</tissue>
    </source>
</reference>
<dbReference type="EMBL" id="GBRH01262612">
    <property type="protein sequence ID" value="JAD35283.1"/>
    <property type="molecule type" value="Transcribed_RNA"/>
</dbReference>
<protein>
    <submittedName>
        <fullName evidence="1">Uncharacterized protein</fullName>
    </submittedName>
</protein>
<organism evidence="1">
    <name type="scientific">Arundo donax</name>
    <name type="common">Giant reed</name>
    <name type="synonym">Donax arundinaceus</name>
    <dbReference type="NCBI Taxonomy" id="35708"/>
    <lineage>
        <taxon>Eukaryota</taxon>
        <taxon>Viridiplantae</taxon>
        <taxon>Streptophyta</taxon>
        <taxon>Embryophyta</taxon>
        <taxon>Tracheophyta</taxon>
        <taxon>Spermatophyta</taxon>
        <taxon>Magnoliopsida</taxon>
        <taxon>Liliopsida</taxon>
        <taxon>Poales</taxon>
        <taxon>Poaceae</taxon>
        <taxon>PACMAD clade</taxon>
        <taxon>Arundinoideae</taxon>
        <taxon>Arundineae</taxon>
        <taxon>Arundo</taxon>
    </lineage>
</organism>
<name>A0A0A8ZC83_ARUDO</name>